<dbReference type="InterPro" id="IPR023214">
    <property type="entry name" value="HAD_sf"/>
</dbReference>
<dbReference type="PANTHER" id="PTHR43434:SF1">
    <property type="entry name" value="PHOSPHOGLYCOLATE PHOSPHATASE"/>
    <property type="match status" value="1"/>
</dbReference>
<dbReference type="PANTHER" id="PTHR43434">
    <property type="entry name" value="PHOSPHOGLYCOLATE PHOSPHATASE"/>
    <property type="match status" value="1"/>
</dbReference>
<dbReference type="InterPro" id="IPR050155">
    <property type="entry name" value="HAD-like_hydrolase_sf"/>
</dbReference>
<dbReference type="InterPro" id="IPR036412">
    <property type="entry name" value="HAD-like_sf"/>
</dbReference>
<dbReference type="EMBL" id="JAUSUE010000010">
    <property type="protein sequence ID" value="MDQ0203844.1"/>
    <property type="molecule type" value="Genomic_DNA"/>
</dbReference>
<dbReference type="Pfam" id="PF13419">
    <property type="entry name" value="HAD_2"/>
    <property type="match status" value="1"/>
</dbReference>
<dbReference type="RefSeq" id="WP_196603974.1">
    <property type="nucleotide sequence ID" value="NZ_CP116940.1"/>
</dbReference>
<dbReference type="SUPFAM" id="SSF56784">
    <property type="entry name" value="HAD-like"/>
    <property type="match status" value="1"/>
</dbReference>
<dbReference type="InterPro" id="IPR041492">
    <property type="entry name" value="HAD_2"/>
</dbReference>
<proteinExistence type="predicted"/>
<keyword evidence="1" id="KW-0378">Hydrolase</keyword>
<name>A0ABT9Y7Y1_9FIRM</name>
<evidence type="ECO:0000313" key="2">
    <source>
        <dbReference type="Proteomes" id="UP001239167"/>
    </source>
</evidence>
<gene>
    <name evidence="1" type="ORF">J2S01_001563</name>
</gene>
<dbReference type="EC" id="3.1.3.18" evidence="1"/>
<dbReference type="GO" id="GO:0008967">
    <property type="term" value="F:phosphoglycolate phosphatase activity"/>
    <property type="evidence" value="ECO:0007669"/>
    <property type="project" value="UniProtKB-EC"/>
</dbReference>
<comment type="caution">
    <text evidence="1">The sequence shown here is derived from an EMBL/GenBank/DDBJ whole genome shotgun (WGS) entry which is preliminary data.</text>
</comment>
<accession>A0ABT9Y7Y1</accession>
<protein>
    <submittedName>
        <fullName evidence="1">Phosphoglycolate phosphatase</fullName>
        <ecNumber evidence="1">3.1.3.18</ecNumber>
    </submittedName>
</protein>
<dbReference type="SFLD" id="SFLDS00003">
    <property type="entry name" value="Haloacid_Dehalogenase"/>
    <property type="match status" value="1"/>
</dbReference>
<sequence length="211" mass="23576">MEYKTYLFDFDYTLANSEKGIVMCFEKLLTQNGCPSRTKDEIKHTIGLPMPEAISILTGETAQDILVRLQKQYSVFADTCMTENTHLYETTVPILKKLKNLDCNIGIVSNKTRRRILQTLNKENIAHLVDTIIGTENAVRPKPAPDPVWQALDILRADKSCSIYIGDSITDAQTAEAAGISFAAVLTGATPYDDFTEYPHIKIMQSLSQIL</sequence>
<keyword evidence="2" id="KW-1185">Reference proteome</keyword>
<dbReference type="Proteomes" id="UP001239167">
    <property type="component" value="Unassembled WGS sequence"/>
</dbReference>
<dbReference type="Gene3D" id="1.10.150.240">
    <property type="entry name" value="Putative phosphatase, domain 2"/>
    <property type="match status" value="1"/>
</dbReference>
<reference evidence="1 2" key="1">
    <citation type="submission" date="2023-07" db="EMBL/GenBank/DDBJ databases">
        <title>Genomic Encyclopedia of Type Strains, Phase IV (KMG-IV): sequencing the most valuable type-strain genomes for metagenomic binning, comparative biology and taxonomic classification.</title>
        <authorList>
            <person name="Goeker M."/>
        </authorList>
    </citation>
    <scope>NUCLEOTIDE SEQUENCE [LARGE SCALE GENOMIC DNA]</scope>
    <source>
        <strain evidence="1 2">DSM 16980</strain>
    </source>
</reference>
<dbReference type="InterPro" id="IPR023198">
    <property type="entry name" value="PGP-like_dom2"/>
</dbReference>
<organism evidence="1 2">
    <name type="scientific">Pectinatus haikarae</name>
    <dbReference type="NCBI Taxonomy" id="349096"/>
    <lineage>
        <taxon>Bacteria</taxon>
        <taxon>Bacillati</taxon>
        <taxon>Bacillota</taxon>
        <taxon>Negativicutes</taxon>
        <taxon>Selenomonadales</taxon>
        <taxon>Selenomonadaceae</taxon>
        <taxon>Pectinatus</taxon>
    </lineage>
</organism>
<dbReference type="SFLD" id="SFLDG01129">
    <property type="entry name" value="C1.5:_HAD__Beta-PGM__Phosphata"/>
    <property type="match status" value="1"/>
</dbReference>
<dbReference type="Gene3D" id="3.40.50.1000">
    <property type="entry name" value="HAD superfamily/HAD-like"/>
    <property type="match status" value="1"/>
</dbReference>
<evidence type="ECO:0000313" key="1">
    <source>
        <dbReference type="EMBL" id="MDQ0203844.1"/>
    </source>
</evidence>